<proteinExistence type="predicted"/>
<dbReference type="EMBL" id="MHOI01000027">
    <property type="protein sequence ID" value="OGZ61178.1"/>
    <property type="molecule type" value="Genomic_DNA"/>
</dbReference>
<organism evidence="1 2">
    <name type="scientific">Candidatus Spechtbacteria bacterium RIFCSPLOWO2_01_FULL_46_10</name>
    <dbReference type="NCBI Taxonomy" id="1802163"/>
    <lineage>
        <taxon>Bacteria</taxon>
        <taxon>Candidatus Spechtiibacteriota</taxon>
    </lineage>
</organism>
<dbReference type="STRING" id="1802163.A2932_02155"/>
<dbReference type="Proteomes" id="UP000179153">
    <property type="component" value="Unassembled WGS sequence"/>
</dbReference>
<accession>A0A1G2HH26</accession>
<gene>
    <name evidence="1" type="ORF">A2932_02155</name>
</gene>
<name>A0A1G2HH26_9BACT</name>
<evidence type="ECO:0000313" key="1">
    <source>
        <dbReference type="EMBL" id="OGZ61178.1"/>
    </source>
</evidence>
<sequence length="652" mass="66265">MKVDFTATGENMTLSSLVVNLYEGSVASEDGTPNADSADFSNVKLWHGSTQLGSTSASPTTTSSFSFNLTLPQNELVTLRVTADVPADAESSAWDSNTASMQFDQDITATGVWSAATVTDPTDEVESNLMTAVAETLTVAFTPVPYATIIVGGDQAVVSKVILTAGSAGDVRVTSMQFDADDDTGLAGDGDGLTGDLNNLQLFVGGTQVGITKAALTDGSPDTVTFSGLALTVPKSTSKVVELRANVIGANTTIFIGMDDLTTGATDVVATGLSSNTTIYGTGTSADDSGSMTFSAAGTLTVAVDAGTPLARNIAVGANGTTGVEFSRIKLSAVNEAVELEELTVALFDNPGNTNESPDFTGVYFEIFSGGVWTKVSGPLYFTASNATANSTLIFAFAAGTVVVPKDGDLVARVTSDISGTSQNATSTDTPVIYLSDVAGAIDGSATVIKGMGVDSGSSAVVSSAGAPTPIDQSNFNAPTLVKTKPTFALCTAGCAGGATPSGTLVAATMTVLRFTITADAAGDVVFNGSDHNLEFTVAGVQSDDDATGGDTLTMYKYGVSTAVGSLGTTNIDPADTVDIVNINTTIPAGTTVEYYVTATLTDYEADGDTFQLRIANAANDISWSDGTTASDIANVLTNGFPLEGGFFVNPS</sequence>
<reference evidence="1 2" key="1">
    <citation type="journal article" date="2016" name="Nat. Commun.">
        <title>Thousands of microbial genomes shed light on interconnected biogeochemical processes in an aquifer system.</title>
        <authorList>
            <person name="Anantharaman K."/>
            <person name="Brown C.T."/>
            <person name="Hug L.A."/>
            <person name="Sharon I."/>
            <person name="Castelle C.J."/>
            <person name="Probst A.J."/>
            <person name="Thomas B.C."/>
            <person name="Singh A."/>
            <person name="Wilkins M.J."/>
            <person name="Karaoz U."/>
            <person name="Brodie E.L."/>
            <person name="Williams K.H."/>
            <person name="Hubbard S.S."/>
            <person name="Banfield J.F."/>
        </authorList>
    </citation>
    <scope>NUCLEOTIDE SEQUENCE [LARGE SCALE GENOMIC DNA]</scope>
</reference>
<evidence type="ECO:0000313" key="2">
    <source>
        <dbReference type="Proteomes" id="UP000179153"/>
    </source>
</evidence>
<protein>
    <submittedName>
        <fullName evidence="1">Uncharacterized protein</fullName>
    </submittedName>
</protein>
<comment type="caution">
    <text evidence="1">The sequence shown here is derived from an EMBL/GenBank/DDBJ whole genome shotgun (WGS) entry which is preliminary data.</text>
</comment>
<dbReference type="AlphaFoldDB" id="A0A1G2HH26"/>